<dbReference type="SUPFAM" id="SSF51182">
    <property type="entry name" value="RmlC-like cupins"/>
    <property type="match status" value="1"/>
</dbReference>
<sequence>MKAIRKNMNYFYPLECKIQNYDWGSPSSFKQLFDIPNDTQQPQAEIWMGAHANGCSSIKNDGSNILLSDFIEQNPLFTLGKKTVQRFSSLPYLFKVLSAEKALSVQVHPNKSQAENGFDQEQSLGITAIDDPKRNYKDNNHKPELVYALTPFQAMNGFRCHREVHSLLTELNIAEITPLVQQYEVQLNSDGLKQLFADILALSGNAKQRVIQHLTHYAQTHSDNQPFDLVTQLATQYPNDIGLFSPLFLHTITLNPGEAMFLNACTPHAYISGTALEIMANSDNVLRAGLTNKHIDVLELISCVRFEPQTQESLLLAPKVDHQGAHYRVPVDDFSFSIYGEQERQNNTSVSLHASSAEILLPLDAPIVLEHSSGERLVCDKGQAVFICAASNHYQVSCRGRFARAYCSLP</sequence>
<dbReference type="PROSITE" id="PS00965">
    <property type="entry name" value="PMI_I_1"/>
    <property type="match status" value="1"/>
</dbReference>
<keyword evidence="6" id="KW-0862">Zinc</keyword>
<reference evidence="10 11" key="1">
    <citation type="submission" date="2016-09" db="EMBL/GenBank/DDBJ databases">
        <title>Genomic Taxonomy of the Vibrionaceae.</title>
        <authorList>
            <person name="Gonzalez-Castillo A."/>
            <person name="Gomez-Gil B."/>
            <person name="Enciso-Ibarra K."/>
        </authorList>
    </citation>
    <scope>NUCLEOTIDE SEQUENCE [LARGE SCALE GENOMIC DNA]</scope>
    <source>
        <strain evidence="10 11">CAIM 1731</strain>
    </source>
</reference>
<name>A0ABX3F634_9VIBR</name>
<organism evidence="10 11">
    <name type="scientific">Vibrio ponticus</name>
    <dbReference type="NCBI Taxonomy" id="265668"/>
    <lineage>
        <taxon>Bacteria</taxon>
        <taxon>Pseudomonadati</taxon>
        <taxon>Pseudomonadota</taxon>
        <taxon>Gammaproteobacteria</taxon>
        <taxon>Vibrionales</taxon>
        <taxon>Vibrionaceae</taxon>
        <taxon>Vibrio</taxon>
    </lineage>
</organism>
<keyword evidence="5" id="KW-0479">Metal-binding</keyword>
<dbReference type="EC" id="5.3.1.8" evidence="4"/>
<dbReference type="InterPro" id="IPR016305">
    <property type="entry name" value="Mannose-6-P_Isomerase"/>
</dbReference>
<evidence type="ECO:0000259" key="8">
    <source>
        <dbReference type="Pfam" id="PF20511"/>
    </source>
</evidence>
<dbReference type="PANTHER" id="PTHR10309:SF0">
    <property type="entry name" value="MANNOSE-6-PHOSPHATE ISOMERASE"/>
    <property type="match status" value="1"/>
</dbReference>
<keyword evidence="11" id="KW-1185">Reference proteome</keyword>
<dbReference type="InterPro" id="IPR001250">
    <property type="entry name" value="Man6P_Isoase-1"/>
</dbReference>
<dbReference type="Gene3D" id="1.10.441.10">
    <property type="entry name" value="Phosphomannose Isomerase, domain 2"/>
    <property type="match status" value="1"/>
</dbReference>
<evidence type="ECO:0000313" key="11">
    <source>
        <dbReference type="Proteomes" id="UP000186206"/>
    </source>
</evidence>
<dbReference type="InterPro" id="IPR018050">
    <property type="entry name" value="Pmannose_isomerase-type1_CS"/>
</dbReference>
<dbReference type="NCBIfam" id="TIGR00218">
    <property type="entry name" value="manA"/>
    <property type="match status" value="1"/>
</dbReference>
<dbReference type="InterPro" id="IPR046457">
    <property type="entry name" value="PMI_typeI_cat"/>
</dbReference>
<dbReference type="PRINTS" id="PR00714">
    <property type="entry name" value="MAN6PISMRASE"/>
</dbReference>
<evidence type="ECO:0000256" key="7">
    <source>
        <dbReference type="ARBA" id="ARBA00023235"/>
    </source>
</evidence>
<keyword evidence="7 10" id="KW-0413">Isomerase</keyword>
<accession>A0ABX3F634</accession>
<dbReference type="Gene3D" id="2.60.120.10">
    <property type="entry name" value="Jelly Rolls"/>
    <property type="match status" value="2"/>
</dbReference>
<comment type="catalytic activity">
    <reaction evidence="1">
        <text>D-mannose 6-phosphate = D-fructose 6-phosphate</text>
        <dbReference type="Rhea" id="RHEA:12356"/>
        <dbReference type="ChEBI" id="CHEBI:58735"/>
        <dbReference type="ChEBI" id="CHEBI:61527"/>
        <dbReference type="EC" id="5.3.1.8"/>
    </reaction>
</comment>
<dbReference type="InterPro" id="IPR046458">
    <property type="entry name" value="PMI_typeI_hel"/>
</dbReference>
<dbReference type="Proteomes" id="UP000186206">
    <property type="component" value="Unassembled WGS sequence"/>
</dbReference>
<dbReference type="CDD" id="cd07011">
    <property type="entry name" value="cupin_PMI_type_I_N"/>
    <property type="match status" value="1"/>
</dbReference>
<feature type="domain" description="Phosphomannose isomerase type I helical insertion" evidence="9">
    <location>
        <begin position="174"/>
        <end position="249"/>
    </location>
</feature>
<dbReference type="PANTHER" id="PTHR10309">
    <property type="entry name" value="MANNOSE-6-PHOSPHATE ISOMERASE"/>
    <property type="match status" value="1"/>
</dbReference>
<evidence type="ECO:0000256" key="4">
    <source>
        <dbReference type="ARBA" id="ARBA00011956"/>
    </source>
</evidence>
<dbReference type="EMBL" id="MJMI01000142">
    <property type="protein sequence ID" value="OLQ85518.1"/>
    <property type="molecule type" value="Genomic_DNA"/>
</dbReference>
<dbReference type="Pfam" id="PF20512">
    <property type="entry name" value="PMI_typeI_hel"/>
    <property type="match status" value="1"/>
</dbReference>
<comment type="caution">
    <text evidence="10">The sequence shown here is derived from an EMBL/GenBank/DDBJ whole genome shotgun (WGS) entry which is preliminary data.</text>
</comment>
<evidence type="ECO:0000313" key="10">
    <source>
        <dbReference type="EMBL" id="OLQ85518.1"/>
    </source>
</evidence>
<dbReference type="InterPro" id="IPR011051">
    <property type="entry name" value="RmlC_Cupin_sf"/>
</dbReference>
<evidence type="ECO:0000256" key="2">
    <source>
        <dbReference type="ARBA" id="ARBA00001947"/>
    </source>
</evidence>
<evidence type="ECO:0000256" key="6">
    <source>
        <dbReference type="ARBA" id="ARBA00022833"/>
    </source>
</evidence>
<evidence type="ECO:0000259" key="9">
    <source>
        <dbReference type="Pfam" id="PF20512"/>
    </source>
</evidence>
<dbReference type="PIRSF" id="PIRSF001480">
    <property type="entry name" value="Mannose-6-phosphate_isomerase"/>
    <property type="match status" value="1"/>
</dbReference>
<evidence type="ECO:0000256" key="5">
    <source>
        <dbReference type="ARBA" id="ARBA00022723"/>
    </source>
</evidence>
<dbReference type="Pfam" id="PF20511">
    <property type="entry name" value="PMI_typeI_cat"/>
    <property type="match status" value="1"/>
</dbReference>
<dbReference type="GO" id="GO:0016853">
    <property type="term" value="F:isomerase activity"/>
    <property type="evidence" value="ECO:0007669"/>
    <property type="project" value="UniProtKB-KW"/>
</dbReference>
<feature type="domain" description="Phosphomannose isomerase type I catalytic" evidence="8">
    <location>
        <begin position="12"/>
        <end position="160"/>
    </location>
</feature>
<proteinExistence type="inferred from homology"/>
<gene>
    <name evidence="10" type="ORF">BIY21_04575</name>
</gene>
<comment type="similarity">
    <text evidence="3">Belongs to the mannose-6-phosphate isomerase type 1 family.</text>
</comment>
<evidence type="ECO:0000256" key="1">
    <source>
        <dbReference type="ARBA" id="ARBA00000757"/>
    </source>
</evidence>
<dbReference type="InterPro" id="IPR014710">
    <property type="entry name" value="RmlC-like_jellyroll"/>
</dbReference>
<protein>
    <recommendedName>
        <fullName evidence="4">mannose-6-phosphate isomerase</fullName>
        <ecNumber evidence="4">5.3.1.8</ecNumber>
    </recommendedName>
</protein>
<evidence type="ECO:0000256" key="3">
    <source>
        <dbReference type="ARBA" id="ARBA00010772"/>
    </source>
</evidence>
<comment type="cofactor">
    <cofactor evidence="2">
        <name>Zn(2+)</name>
        <dbReference type="ChEBI" id="CHEBI:29105"/>
    </cofactor>
</comment>